<comment type="caution">
    <text evidence="1">The sequence shown here is derived from an EMBL/GenBank/DDBJ whole genome shotgun (WGS) entry which is preliminary data.</text>
</comment>
<dbReference type="Proteomes" id="UP001457282">
    <property type="component" value="Unassembled WGS sequence"/>
</dbReference>
<keyword evidence="2" id="KW-1185">Reference proteome</keyword>
<dbReference type="AlphaFoldDB" id="A0AAW1XJ76"/>
<accession>A0AAW1XJ76</accession>
<organism evidence="1 2">
    <name type="scientific">Rubus argutus</name>
    <name type="common">Southern blackberry</name>
    <dbReference type="NCBI Taxonomy" id="59490"/>
    <lineage>
        <taxon>Eukaryota</taxon>
        <taxon>Viridiplantae</taxon>
        <taxon>Streptophyta</taxon>
        <taxon>Embryophyta</taxon>
        <taxon>Tracheophyta</taxon>
        <taxon>Spermatophyta</taxon>
        <taxon>Magnoliopsida</taxon>
        <taxon>eudicotyledons</taxon>
        <taxon>Gunneridae</taxon>
        <taxon>Pentapetalae</taxon>
        <taxon>rosids</taxon>
        <taxon>fabids</taxon>
        <taxon>Rosales</taxon>
        <taxon>Rosaceae</taxon>
        <taxon>Rosoideae</taxon>
        <taxon>Rosoideae incertae sedis</taxon>
        <taxon>Rubus</taxon>
    </lineage>
</organism>
<protein>
    <submittedName>
        <fullName evidence="1">Uncharacterized protein</fullName>
    </submittedName>
</protein>
<sequence length="70" mass="8226">MASEANPNHPEIYQGEDLRKHKVRDLWEELSLPEAVQQSDIEMGHHRSSGFVWLKQKKHKFKSIGKTHHL</sequence>
<proteinExistence type="predicted"/>
<name>A0AAW1XJ76_RUBAR</name>
<evidence type="ECO:0000313" key="2">
    <source>
        <dbReference type="Proteomes" id="UP001457282"/>
    </source>
</evidence>
<evidence type="ECO:0000313" key="1">
    <source>
        <dbReference type="EMBL" id="KAK9936777.1"/>
    </source>
</evidence>
<reference evidence="1 2" key="1">
    <citation type="journal article" date="2023" name="G3 (Bethesda)">
        <title>A chromosome-length genome assembly and annotation of blackberry (Rubus argutus, cv. 'Hillquist').</title>
        <authorList>
            <person name="Bruna T."/>
            <person name="Aryal R."/>
            <person name="Dudchenko O."/>
            <person name="Sargent D.J."/>
            <person name="Mead D."/>
            <person name="Buti M."/>
            <person name="Cavallini A."/>
            <person name="Hytonen T."/>
            <person name="Andres J."/>
            <person name="Pham M."/>
            <person name="Weisz D."/>
            <person name="Mascagni F."/>
            <person name="Usai G."/>
            <person name="Natali L."/>
            <person name="Bassil N."/>
            <person name="Fernandez G.E."/>
            <person name="Lomsadze A."/>
            <person name="Armour M."/>
            <person name="Olukolu B."/>
            <person name="Poorten T."/>
            <person name="Britton C."/>
            <person name="Davik J."/>
            <person name="Ashrafi H."/>
            <person name="Aiden E.L."/>
            <person name="Borodovsky M."/>
            <person name="Worthington M."/>
        </authorList>
    </citation>
    <scope>NUCLEOTIDE SEQUENCE [LARGE SCALE GENOMIC DNA]</scope>
    <source>
        <strain evidence="1">PI 553951</strain>
    </source>
</reference>
<dbReference type="EMBL" id="JBEDUW010000003">
    <property type="protein sequence ID" value="KAK9936777.1"/>
    <property type="molecule type" value="Genomic_DNA"/>
</dbReference>
<gene>
    <name evidence="1" type="ORF">M0R45_013601</name>
</gene>